<proteinExistence type="predicted"/>
<organism evidence="2">
    <name type="scientific">freshwater metagenome</name>
    <dbReference type="NCBI Taxonomy" id="449393"/>
    <lineage>
        <taxon>unclassified sequences</taxon>
        <taxon>metagenomes</taxon>
        <taxon>ecological metagenomes</taxon>
    </lineage>
</organism>
<sequence length="102" mass="11034">MHQHRAAAGKEPLDERRADGGGCADTERSRHAIAHLRALPCAAVVQQACGPTLHQTVHIAALADDGQQRRPFATTRRMIGERQRGLRAGQPIDHGCSSIIVE</sequence>
<feature type="region of interest" description="Disordered" evidence="1">
    <location>
        <begin position="1"/>
        <end position="25"/>
    </location>
</feature>
<protein>
    <submittedName>
        <fullName evidence="2">Unannotated protein</fullName>
    </submittedName>
</protein>
<name>A0A6J7PNW2_9ZZZZ</name>
<feature type="compositionally biased region" description="Basic and acidic residues" evidence="1">
    <location>
        <begin position="11"/>
        <end position="25"/>
    </location>
</feature>
<accession>A0A6J7PNW2</accession>
<evidence type="ECO:0000313" key="2">
    <source>
        <dbReference type="EMBL" id="CAB5007116.1"/>
    </source>
</evidence>
<dbReference type="AlphaFoldDB" id="A0A6J7PNW2"/>
<gene>
    <name evidence="2" type="ORF">UFOPK3931_02593</name>
</gene>
<dbReference type="EMBL" id="CAFBOL010000094">
    <property type="protein sequence ID" value="CAB5007116.1"/>
    <property type="molecule type" value="Genomic_DNA"/>
</dbReference>
<reference evidence="2" key="1">
    <citation type="submission" date="2020-05" db="EMBL/GenBank/DDBJ databases">
        <authorList>
            <person name="Chiriac C."/>
            <person name="Salcher M."/>
            <person name="Ghai R."/>
            <person name="Kavagutti S V."/>
        </authorList>
    </citation>
    <scope>NUCLEOTIDE SEQUENCE</scope>
</reference>
<evidence type="ECO:0000256" key="1">
    <source>
        <dbReference type="SAM" id="MobiDB-lite"/>
    </source>
</evidence>